<evidence type="ECO:0000313" key="3">
    <source>
        <dbReference type="Proteomes" id="UP000219281"/>
    </source>
</evidence>
<feature type="transmembrane region" description="Helical" evidence="1">
    <location>
        <begin position="7"/>
        <end position="24"/>
    </location>
</feature>
<dbReference type="RefSeq" id="WP_171046944.1">
    <property type="nucleotide sequence ID" value="NZ_OCMT01000002.1"/>
</dbReference>
<accession>A0A286A0J6</accession>
<feature type="transmembrane region" description="Helical" evidence="1">
    <location>
        <begin position="30"/>
        <end position="46"/>
    </location>
</feature>
<dbReference type="EMBL" id="OCMT01000002">
    <property type="protein sequence ID" value="SOD15415.1"/>
    <property type="molecule type" value="Genomic_DNA"/>
</dbReference>
<keyword evidence="1" id="KW-0812">Transmembrane</keyword>
<organism evidence="2 3">
    <name type="scientific">Pedobacter xixiisoli</name>
    <dbReference type="NCBI Taxonomy" id="1476464"/>
    <lineage>
        <taxon>Bacteria</taxon>
        <taxon>Pseudomonadati</taxon>
        <taxon>Bacteroidota</taxon>
        <taxon>Sphingobacteriia</taxon>
        <taxon>Sphingobacteriales</taxon>
        <taxon>Sphingobacteriaceae</taxon>
        <taxon>Pedobacter</taxon>
    </lineage>
</organism>
<name>A0A286A0J6_9SPHI</name>
<keyword evidence="1" id="KW-1133">Transmembrane helix</keyword>
<keyword evidence="1" id="KW-0472">Membrane</keyword>
<protein>
    <submittedName>
        <fullName evidence="2">Uncharacterized protein</fullName>
    </submittedName>
</protein>
<dbReference type="AlphaFoldDB" id="A0A286A0J6"/>
<evidence type="ECO:0000313" key="2">
    <source>
        <dbReference type="EMBL" id="SOD15415.1"/>
    </source>
</evidence>
<dbReference type="Proteomes" id="UP000219281">
    <property type="component" value="Unassembled WGS sequence"/>
</dbReference>
<gene>
    <name evidence="2" type="ORF">SAMN06297358_2409</name>
</gene>
<proteinExistence type="predicted"/>
<sequence length="57" mass="6372">MISLRNIPFFAVGLATFLLGALAFKNDCPYVWYILALVYFVLGFAFRKPIDTSDGGH</sequence>
<keyword evidence="3" id="KW-1185">Reference proteome</keyword>
<reference evidence="3" key="1">
    <citation type="submission" date="2017-09" db="EMBL/GenBank/DDBJ databases">
        <authorList>
            <person name="Varghese N."/>
            <person name="Submissions S."/>
        </authorList>
    </citation>
    <scope>NUCLEOTIDE SEQUENCE [LARGE SCALE GENOMIC DNA]</scope>
    <source>
        <strain evidence="3">CGMCC 1.12803</strain>
    </source>
</reference>
<evidence type="ECO:0000256" key="1">
    <source>
        <dbReference type="SAM" id="Phobius"/>
    </source>
</evidence>